<keyword evidence="1" id="KW-0472">Membrane</keyword>
<dbReference type="SMART" id="SM00261">
    <property type="entry name" value="FU"/>
    <property type="match status" value="2"/>
</dbReference>
<dbReference type="InterPro" id="IPR052798">
    <property type="entry name" value="Giardia_VSA"/>
</dbReference>
<keyword evidence="1" id="KW-1133">Transmembrane helix</keyword>
<protein>
    <submittedName>
        <fullName evidence="2">Cysteine-rich membrane protein 2</fullName>
    </submittedName>
</protein>
<sequence>MPKSVKIDYSQHYQNYPLSQTYHNICYLALLIVQLRVHQTYLKIKWSSIETHAQSTLPLHCIISTQIHFTVCEVLKFTQKPNEKERKVQATAECAGTWNFVPGATCYYVYAAIYSLISRKIDQRSSCSAAICAVSRMWISPLCGICTFQYVTCQRCFDSFMISAGVCICASRNCVELASRRCLPTHFLNGNKTCVPCSIMPLCSECLFAGGIVCRKCISGFMMANNECTAVPPNCAQPADEVVCARCEDGFALTAQNTCTSCQAVAHCEKCIMRRGVVSCYRCENQLGLTRDRQCEKCDAVLRFDSPQCVCGAAENCGNCDASGTACQECLRGYQKIGGVCVKAKCQVENCFTCSDRPDSCMVCDSDYDLTNRDTCQHRCSGQPQQGSFCKETASRTYEWANCPFKPEEISQMLMPCVCGEENNCANCDFMFQNRCGKCLNGYQEKMGRCVECAAGFAKQESNGICVKVIIPEEVKPGLSAGVIVGIAVAVVVFIGLVVGVVIGVCAVAKRREPAPIAPEIVITAD</sequence>
<gene>
    <name evidence="2" type="ORF">SS50377_ee043</name>
</gene>
<organism evidence="2">
    <name type="scientific">Spironucleus salmonicida</name>
    <dbReference type="NCBI Taxonomy" id="348837"/>
    <lineage>
        <taxon>Eukaryota</taxon>
        <taxon>Metamonada</taxon>
        <taxon>Diplomonadida</taxon>
        <taxon>Hexamitidae</taxon>
        <taxon>Hexamitinae</taxon>
        <taxon>Spironucleus</taxon>
    </lineage>
</organism>
<evidence type="ECO:0000256" key="1">
    <source>
        <dbReference type="SAM" id="Phobius"/>
    </source>
</evidence>
<dbReference type="PANTHER" id="PTHR23275">
    <property type="entry name" value="CABRIOLET.-RELATED"/>
    <property type="match status" value="1"/>
</dbReference>
<dbReference type="SUPFAM" id="SSF57184">
    <property type="entry name" value="Growth factor receptor domain"/>
    <property type="match status" value="2"/>
</dbReference>
<feature type="transmembrane region" description="Helical" evidence="1">
    <location>
        <begin position="483"/>
        <end position="509"/>
    </location>
</feature>
<dbReference type="InterPro" id="IPR009030">
    <property type="entry name" value="Growth_fac_rcpt_cys_sf"/>
</dbReference>
<accession>V6M0P5</accession>
<reference evidence="2" key="1">
    <citation type="journal article" date="2014" name="PLoS Genet.">
        <title>The Genome of Spironucleus salmonicida Highlights a Fish Pathogen Adapted to Fluctuating Environments.</title>
        <authorList>
            <person name="Xu F."/>
            <person name="Jerlstrom-Hultqvist J."/>
            <person name="Einarsson E."/>
            <person name="Astvaldsson A."/>
            <person name="Svard S.G."/>
            <person name="Andersson J.O."/>
        </authorList>
    </citation>
    <scope>NUCLEOTIDE SEQUENCE</scope>
</reference>
<keyword evidence="1" id="KW-0812">Transmembrane</keyword>
<dbReference type="VEuPathDB" id="GiardiaDB:SS50377_22646"/>
<name>V6M0P5_9EUKA</name>
<dbReference type="AlphaFoldDB" id="V6M0P5"/>
<evidence type="ECO:0000313" key="2">
    <source>
        <dbReference type="EMBL" id="EST46689.1"/>
    </source>
</evidence>
<dbReference type="EMBL" id="KI546071">
    <property type="protein sequence ID" value="EST46689.1"/>
    <property type="molecule type" value="Genomic_DNA"/>
</dbReference>
<dbReference type="PANTHER" id="PTHR23275:SF100">
    <property type="entry name" value="EGF-LIKE DOMAIN-CONTAINING PROTEIN"/>
    <property type="match status" value="1"/>
</dbReference>
<proteinExistence type="predicted"/>
<dbReference type="InterPro" id="IPR006212">
    <property type="entry name" value="Furin_repeat"/>
</dbReference>